<dbReference type="GO" id="GO:0005524">
    <property type="term" value="F:ATP binding"/>
    <property type="evidence" value="ECO:0007669"/>
    <property type="project" value="InterPro"/>
</dbReference>
<dbReference type="Gene3D" id="3.40.50.1000">
    <property type="entry name" value="HAD superfamily/HAD-like"/>
    <property type="match status" value="1"/>
</dbReference>
<accession>A0A146KF84</accession>
<dbReference type="InterPro" id="IPR001757">
    <property type="entry name" value="P_typ_ATPase"/>
</dbReference>
<dbReference type="GO" id="GO:0012505">
    <property type="term" value="C:endomembrane system"/>
    <property type="evidence" value="ECO:0007669"/>
    <property type="project" value="UniProtKB-SubCell"/>
</dbReference>
<dbReference type="InterPro" id="IPR059000">
    <property type="entry name" value="ATPase_P-type_domA"/>
</dbReference>
<dbReference type="PRINTS" id="PR00119">
    <property type="entry name" value="CATATPASE"/>
</dbReference>
<feature type="non-terminal residue" evidence="8">
    <location>
        <position position="1"/>
    </location>
</feature>
<dbReference type="GO" id="GO:0005886">
    <property type="term" value="C:plasma membrane"/>
    <property type="evidence" value="ECO:0007669"/>
    <property type="project" value="TreeGrafter"/>
</dbReference>
<feature type="transmembrane region" description="Helical" evidence="6">
    <location>
        <begin position="64"/>
        <end position="85"/>
    </location>
</feature>
<feature type="domain" description="P-type ATPase A" evidence="7">
    <location>
        <begin position="122"/>
        <end position="212"/>
    </location>
</feature>
<feature type="transmembrane region" description="Helical" evidence="6">
    <location>
        <begin position="740"/>
        <end position="757"/>
    </location>
</feature>
<keyword evidence="3" id="KW-0460">Magnesium</keyword>
<dbReference type="SUPFAM" id="SSF56784">
    <property type="entry name" value="HAD-like"/>
    <property type="match status" value="1"/>
</dbReference>
<evidence type="ECO:0000256" key="1">
    <source>
        <dbReference type="ARBA" id="ARBA00004127"/>
    </source>
</evidence>
<organism evidence="8">
    <name type="scientific">Trepomonas sp. PC1</name>
    <dbReference type="NCBI Taxonomy" id="1076344"/>
    <lineage>
        <taxon>Eukaryota</taxon>
        <taxon>Metamonada</taxon>
        <taxon>Diplomonadida</taxon>
        <taxon>Hexamitidae</taxon>
        <taxon>Hexamitinae</taxon>
        <taxon>Trepomonas</taxon>
    </lineage>
</organism>
<dbReference type="GO" id="GO:0005388">
    <property type="term" value="F:P-type calcium transporter activity"/>
    <property type="evidence" value="ECO:0007669"/>
    <property type="project" value="TreeGrafter"/>
</dbReference>
<sequence length="848" mass="96045">QNYTQQELIDIFQDAENFDYQIKLNELMENLKTSVEYGNENVEELRKYFGKNEKRKEAIQFSKIFQEIFIQMIIVILSIANVVLLHSGYFDLILQILILIHHFYQQVQLITNKNKIKLQNEKFVNVFRYGEKQMIQESEIVVGDIIFLEAGDSVVVDGLMIESEDLTVDESAITGEVVNIVKSPENPKLHAGTNVVDGVGKQLVLVVGKQNEWNLEPNDDNQQIDKYQKFLNIYTDASQKLATLLMIIIGVKNYNTFWQKHSLSTLVRFSYVALIIIEQLPSFIKSVYTIKKHQFLKQALKQNCLVRNFQALNEMEKITDICTEKTGVMTQNSLRVQLALIGSNQHSAATITQISDLQKELLCIVGANCTTASLEKGKVIGNQMDGSILLLITDLGYNCDQLRKDSINSIVERIPFNSQRKMNSVIVDSQKLQFKHFKPAKRFLVLSIGVASADLKCNYQFDDNKLTEFDFKKCNDFIDIEAENGLRFKFFAIKELNELPNNIENAENDMVFLCQLGIGDPIREGVAEAIARNNDQQITTRIITGDNMDQTVAVARQVGILPPQPTKFELQQATITGQDFKLKSDVQITQMLPELKCMARFSPQDKLRFVQLLQRANKVVAVVGDGTGDAPALKTANIGVSLGIQSTQIAKEASDVILIDDSFCSMALLLQRGKQQNKNLQEQIQFALERVLVLLFGCFIMIIKTGKSDFSAIQLMYCNFLLSMVNSFADYSTKSGKQQLIGFLVSICYQVVVGFVIEQTQLFNFVLLASLIRLLTKFSLKNVLMVVGTTITHLIIIEKMLNRGEQAIFEVFAQQVGVYLMNYFLLIVVLSLVTGYLNRRKSHKAKQE</sequence>
<evidence type="ECO:0000313" key="8">
    <source>
        <dbReference type="EMBL" id="JAP94156.1"/>
    </source>
</evidence>
<evidence type="ECO:0000259" key="7">
    <source>
        <dbReference type="Pfam" id="PF00122"/>
    </source>
</evidence>
<comment type="subcellular location">
    <subcellularLocation>
        <location evidence="1">Endomembrane system</location>
        <topology evidence="1">Multi-pass membrane protein</topology>
    </subcellularLocation>
</comment>
<dbReference type="GO" id="GO:0016887">
    <property type="term" value="F:ATP hydrolysis activity"/>
    <property type="evidence" value="ECO:0007669"/>
    <property type="project" value="InterPro"/>
</dbReference>
<dbReference type="NCBIfam" id="TIGR01494">
    <property type="entry name" value="ATPase_P-type"/>
    <property type="match status" value="1"/>
</dbReference>
<dbReference type="Gene3D" id="2.70.150.10">
    <property type="entry name" value="Calcium-transporting ATPase, cytoplasmic transduction domain A"/>
    <property type="match status" value="1"/>
</dbReference>
<dbReference type="SUPFAM" id="SSF81653">
    <property type="entry name" value="Calcium ATPase, transduction domain A"/>
    <property type="match status" value="1"/>
</dbReference>
<dbReference type="InterPro" id="IPR023299">
    <property type="entry name" value="ATPase_P-typ_cyto_dom_N"/>
</dbReference>
<dbReference type="InterPro" id="IPR036412">
    <property type="entry name" value="HAD-like_sf"/>
</dbReference>
<keyword evidence="2 6" id="KW-0812">Transmembrane</keyword>
<protein>
    <submittedName>
        <fullName evidence="8">Plasma membrane calcium-transporting ATPase</fullName>
    </submittedName>
</protein>
<feature type="transmembrane region" description="Helical" evidence="6">
    <location>
        <begin position="778"/>
        <end position="796"/>
    </location>
</feature>
<gene>
    <name evidence="8" type="ORF">TPC1_13297</name>
</gene>
<dbReference type="Pfam" id="PF00122">
    <property type="entry name" value="E1-E2_ATPase"/>
    <property type="match status" value="1"/>
</dbReference>
<keyword evidence="5 6" id="KW-0472">Membrane</keyword>
<proteinExistence type="predicted"/>
<dbReference type="Gene3D" id="1.20.1110.10">
    <property type="entry name" value="Calcium-transporting ATPase, transmembrane domain"/>
    <property type="match status" value="1"/>
</dbReference>
<feature type="transmembrane region" description="Helical" evidence="6">
    <location>
        <begin position="816"/>
        <end position="837"/>
    </location>
</feature>
<evidence type="ECO:0000256" key="3">
    <source>
        <dbReference type="ARBA" id="ARBA00022842"/>
    </source>
</evidence>
<keyword evidence="4 6" id="KW-1133">Transmembrane helix</keyword>
<dbReference type="SUPFAM" id="SSF81665">
    <property type="entry name" value="Calcium ATPase, transmembrane domain M"/>
    <property type="match status" value="1"/>
</dbReference>
<name>A0A146KF84_9EUKA</name>
<evidence type="ECO:0000256" key="5">
    <source>
        <dbReference type="ARBA" id="ARBA00023136"/>
    </source>
</evidence>
<dbReference type="AlphaFoldDB" id="A0A146KF84"/>
<dbReference type="Gene3D" id="3.40.1110.10">
    <property type="entry name" value="Calcium-transporting ATPase, cytoplasmic domain N"/>
    <property type="match status" value="1"/>
</dbReference>
<dbReference type="InterPro" id="IPR023298">
    <property type="entry name" value="ATPase_P-typ_TM_dom_sf"/>
</dbReference>
<dbReference type="PANTHER" id="PTHR24093:SF369">
    <property type="entry name" value="CALCIUM-TRANSPORTING ATPASE"/>
    <property type="match status" value="1"/>
</dbReference>
<reference evidence="8" key="1">
    <citation type="submission" date="2015-07" db="EMBL/GenBank/DDBJ databases">
        <title>Adaptation to a free-living lifestyle via gene acquisitions in the diplomonad Trepomonas sp. PC1.</title>
        <authorList>
            <person name="Xu F."/>
            <person name="Jerlstrom-Hultqvist J."/>
            <person name="Kolisko M."/>
            <person name="Simpson A.G.B."/>
            <person name="Roger A.J."/>
            <person name="Svard S.G."/>
            <person name="Andersson J.O."/>
        </authorList>
    </citation>
    <scope>NUCLEOTIDE SEQUENCE</scope>
    <source>
        <strain evidence="8">PC1</strain>
    </source>
</reference>
<dbReference type="SUPFAM" id="SSF81660">
    <property type="entry name" value="Metal cation-transporting ATPase, ATP-binding domain N"/>
    <property type="match status" value="1"/>
</dbReference>
<dbReference type="Pfam" id="PF13246">
    <property type="entry name" value="Cation_ATPase"/>
    <property type="match status" value="1"/>
</dbReference>
<dbReference type="PANTHER" id="PTHR24093">
    <property type="entry name" value="CATION TRANSPORTING ATPASE"/>
    <property type="match status" value="1"/>
</dbReference>
<dbReference type="EMBL" id="GDID01002450">
    <property type="protein sequence ID" value="JAP94156.1"/>
    <property type="molecule type" value="Transcribed_RNA"/>
</dbReference>
<feature type="transmembrane region" description="Helical" evidence="6">
    <location>
        <begin position="684"/>
        <end position="703"/>
    </location>
</feature>
<dbReference type="InterPro" id="IPR008250">
    <property type="entry name" value="ATPase_P-typ_transduc_dom_A_sf"/>
</dbReference>
<evidence type="ECO:0000256" key="2">
    <source>
        <dbReference type="ARBA" id="ARBA00022692"/>
    </source>
</evidence>
<feature type="transmembrane region" description="Helical" evidence="6">
    <location>
        <begin position="710"/>
        <end position="728"/>
    </location>
</feature>
<dbReference type="InterPro" id="IPR023214">
    <property type="entry name" value="HAD_sf"/>
</dbReference>
<evidence type="ECO:0000256" key="4">
    <source>
        <dbReference type="ARBA" id="ARBA00022989"/>
    </source>
</evidence>
<evidence type="ECO:0000256" key="6">
    <source>
        <dbReference type="SAM" id="Phobius"/>
    </source>
</evidence>